<dbReference type="InterPro" id="IPR036968">
    <property type="entry name" value="Enolpyruvate_Tfrase_sf"/>
</dbReference>
<evidence type="ECO:0000256" key="4">
    <source>
        <dbReference type="ARBA" id="ARBA00022679"/>
    </source>
</evidence>
<evidence type="ECO:0000256" key="6">
    <source>
        <dbReference type="ARBA" id="ARBA00044633"/>
    </source>
</evidence>
<protein>
    <recommendedName>
        <fullName evidence="7">3-phosphoshikimate 1-carboxyvinyltransferase</fullName>
        <ecNumber evidence="7">2.5.1.19</ecNumber>
    </recommendedName>
    <alternativeName>
        <fullName evidence="7">5-enolpyruvylshikimate-3-phosphate synthase</fullName>
        <shortName evidence="7">EPSP synthase</shortName>
        <shortName evidence="7">EPSPS</shortName>
    </alternativeName>
</protein>
<feature type="binding site" evidence="7">
    <location>
        <position position="26"/>
    </location>
    <ligand>
        <name>3-phosphoshikimate</name>
        <dbReference type="ChEBI" id="CHEBI:145989"/>
    </ligand>
</feature>
<evidence type="ECO:0000256" key="3">
    <source>
        <dbReference type="ARBA" id="ARBA00022605"/>
    </source>
</evidence>
<evidence type="ECO:0000313" key="10">
    <source>
        <dbReference type="Proteomes" id="UP000754226"/>
    </source>
</evidence>
<feature type="domain" description="Enolpyruvate transferase" evidence="8">
    <location>
        <begin position="9"/>
        <end position="415"/>
    </location>
</feature>
<dbReference type="CDD" id="cd01556">
    <property type="entry name" value="EPSP_synthase"/>
    <property type="match status" value="1"/>
</dbReference>
<keyword evidence="5 7" id="KW-0057">Aromatic amino acid biosynthesis</keyword>
<dbReference type="GO" id="GO:0009073">
    <property type="term" value="P:aromatic amino acid family biosynthetic process"/>
    <property type="evidence" value="ECO:0007669"/>
    <property type="project" value="UniProtKB-KW"/>
</dbReference>
<dbReference type="HAMAP" id="MF_00210">
    <property type="entry name" value="EPSP_synth"/>
    <property type="match status" value="1"/>
</dbReference>
<keyword evidence="4 7" id="KW-0808">Transferase</keyword>
<feature type="binding site" evidence="7">
    <location>
        <position position="340"/>
    </location>
    <ligand>
        <name>phosphoenolpyruvate</name>
        <dbReference type="ChEBI" id="CHEBI:58702"/>
    </ligand>
</feature>
<feature type="binding site" evidence="7">
    <location>
        <position position="169"/>
    </location>
    <ligand>
        <name>phosphoenolpyruvate</name>
        <dbReference type="ChEBI" id="CHEBI:58702"/>
    </ligand>
</feature>
<dbReference type="Proteomes" id="UP000754226">
    <property type="component" value="Unassembled WGS sequence"/>
</dbReference>
<dbReference type="PANTHER" id="PTHR21090:SF5">
    <property type="entry name" value="PENTAFUNCTIONAL AROM POLYPEPTIDE"/>
    <property type="match status" value="1"/>
</dbReference>
<dbReference type="NCBIfam" id="TIGR01356">
    <property type="entry name" value="aroA"/>
    <property type="match status" value="1"/>
</dbReference>
<evidence type="ECO:0000256" key="7">
    <source>
        <dbReference type="HAMAP-Rule" id="MF_00210"/>
    </source>
</evidence>
<feature type="binding site" evidence="7">
    <location>
        <position position="21"/>
    </location>
    <ligand>
        <name>phosphoenolpyruvate</name>
        <dbReference type="ChEBI" id="CHEBI:58702"/>
    </ligand>
</feature>
<feature type="binding site" evidence="7">
    <location>
        <position position="21"/>
    </location>
    <ligand>
        <name>3-phosphoshikimate</name>
        <dbReference type="ChEBI" id="CHEBI:145989"/>
    </ligand>
</feature>
<evidence type="ECO:0000256" key="2">
    <source>
        <dbReference type="ARBA" id="ARBA00009948"/>
    </source>
</evidence>
<feature type="binding site" evidence="7">
    <location>
        <position position="168"/>
    </location>
    <ligand>
        <name>3-phosphoshikimate</name>
        <dbReference type="ChEBI" id="CHEBI:145989"/>
    </ligand>
</feature>
<dbReference type="InterPro" id="IPR023193">
    <property type="entry name" value="EPSP_synthase_CS"/>
</dbReference>
<dbReference type="GO" id="GO:0003866">
    <property type="term" value="F:3-phosphoshikimate 1-carboxyvinyltransferase activity"/>
    <property type="evidence" value="ECO:0007669"/>
    <property type="project" value="UniProtKB-UniRule"/>
</dbReference>
<evidence type="ECO:0000256" key="1">
    <source>
        <dbReference type="ARBA" id="ARBA00004811"/>
    </source>
</evidence>
<keyword evidence="7" id="KW-0963">Cytoplasm</keyword>
<feature type="binding site" evidence="7">
    <location>
        <position position="382"/>
    </location>
    <ligand>
        <name>phosphoenolpyruvate</name>
        <dbReference type="ChEBI" id="CHEBI:58702"/>
    </ligand>
</feature>
<dbReference type="SUPFAM" id="SSF55205">
    <property type="entry name" value="EPT/RTPC-like"/>
    <property type="match status" value="1"/>
</dbReference>
<comment type="caution">
    <text evidence="9">The sequence shown here is derived from an EMBL/GenBank/DDBJ whole genome shotgun (WGS) entry which is preliminary data.</text>
</comment>
<gene>
    <name evidence="7 9" type="primary">aroA</name>
    <name evidence="9" type="ORF">KHX13_08030</name>
</gene>
<sequence length="425" mass="45930">MTTLTLTPSLLSGTVTVPSSKSMGHRFLICAALAQGESWIRDVSFSKDIAATKRCLEALGATITEAKGEKGRKNYFVKGQQPHQKSPLMDCGESGSTLRFLIPLAALDGNCYNFIGEGELGTRPLTPYETIFKEENLHFHYGSERHFPLSVQGPLKSGHFVVPGDVSSQFISGLLFALPLLQTDSTIEITGPFESQSYVALTLSALSTFGIHVFQDEPRLYRVLGGQAYRPYSGSVEGDFSQAAFFLVAGALGNGISIRGVKTSSLQGDKAILPILQRMGAKIEEGPESLTIYPSVLHGIRIDASDCPDLVPILSVAAALAKGTTEITHAERLRLKECDRLKAMATELIKMGAKIEERPDGLVIRGIPMLHGAGLDSWNDHRVAMSLAIAATRSDGPVILTGSESVQKSYPQFWQDYESLGGKIK</sequence>
<comment type="similarity">
    <text evidence="2 7">Belongs to the EPSP synthase family.</text>
</comment>
<evidence type="ECO:0000313" key="9">
    <source>
        <dbReference type="EMBL" id="MBS5520253.1"/>
    </source>
</evidence>
<keyword evidence="3 7" id="KW-0028">Amino-acid biosynthesis</keyword>
<feature type="binding site" evidence="7">
    <location>
        <position position="309"/>
    </location>
    <ligand>
        <name>3-phosphoshikimate</name>
        <dbReference type="ChEBI" id="CHEBI:145989"/>
    </ligand>
</feature>
<feature type="binding site" evidence="7">
    <location>
        <position position="167"/>
    </location>
    <ligand>
        <name>3-phosphoshikimate</name>
        <dbReference type="ChEBI" id="CHEBI:145989"/>
    </ligand>
</feature>
<dbReference type="EMBL" id="JAGZCZ010000010">
    <property type="protein sequence ID" value="MBS5520253.1"/>
    <property type="molecule type" value="Genomic_DNA"/>
</dbReference>
<comment type="caution">
    <text evidence="7">Lacks conserved residue(s) required for the propagation of feature annotation.</text>
</comment>
<feature type="binding site" evidence="7">
    <location>
        <position position="169"/>
    </location>
    <ligand>
        <name>3-phosphoshikimate</name>
        <dbReference type="ChEBI" id="CHEBI:145989"/>
    </ligand>
</feature>
<dbReference type="InterPro" id="IPR013792">
    <property type="entry name" value="RNA3'P_cycl/enolpyr_Trfase_a/b"/>
</dbReference>
<comment type="catalytic activity">
    <reaction evidence="6">
        <text>3-phosphoshikimate + phosphoenolpyruvate = 5-O-(1-carboxyvinyl)-3-phosphoshikimate + phosphate</text>
        <dbReference type="Rhea" id="RHEA:21256"/>
        <dbReference type="ChEBI" id="CHEBI:43474"/>
        <dbReference type="ChEBI" id="CHEBI:57701"/>
        <dbReference type="ChEBI" id="CHEBI:58702"/>
        <dbReference type="ChEBI" id="CHEBI:145989"/>
        <dbReference type="EC" id="2.5.1.19"/>
    </reaction>
    <physiologicalReaction direction="left-to-right" evidence="6">
        <dbReference type="Rhea" id="RHEA:21257"/>
    </physiologicalReaction>
</comment>
<reference evidence="9" key="1">
    <citation type="submission" date="2021-02" db="EMBL/GenBank/DDBJ databases">
        <title>Infant gut strain persistence is associated with maternal origin, phylogeny, and functional potential including surface adhesion and iron acquisition.</title>
        <authorList>
            <person name="Lou Y.C."/>
        </authorList>
    </citation>
    <scope>NUCLEOTIDE SEQUENCE</scope>
    <source>
        <strain evidence="9">L3_106_000M1_dasL3_106_000M1_concoct_15</strain>
    </source>
</reference>
<organism evidence="9 10">
    <name type="scientific">Acidaminococcus intestini</name>
    <dbReference type="NCBI Taxonomy" id="187327"/>
    <lineage>
        <taxon>Bacteria</taxon>
        <taxon>Bacillati</taxon>
        <taxon>Bacillota</taxon>
        <taxon>Negativicutes</taxon>
        <taxon>Acidaminococcales</taxon>
        <taxon>Acidaminococcaceae</taxon>
        <taxon>Acidaminococcus</taxon>
    </lineage>
</organism>
<dbReference type="Pfam" id="PF00275">
    <property type="entry name" value="EPSP_synthase"/>
    <property type="match status" value="1"/>
</dbReference>
<accession>A0A943I620</accession>
<comment type="function">
    <text evidence="7">Catalyzes the transfer of the enolpyruvyl moiety of phosphoenolpyruvate (PEP) to the 5-hydroxyl of shikimate-3-phosphate (S3P) to produce enolpyruvyl shikimate-3-phosphate and inorganic phosphate.</text>
</comment>
<dbReference type="PIRSF" id="PIRSF000505">
    <property type="entry name" value="EPSPS"/>
    <property type="match status" value="1"/>
</dbReference>
<dbReference type="InterPro" id="IPR006264">
    <property type="entry name" value="EPSP_synthase"/>
</dbReference>
<evidence type="ECO:0000259" key="8">
    <source>
        <dbReference type="Pfam" id="PF00275"/>
    </source>
</evidence>
<feature type="active site" description="Proton acceptor" evidence="7">
    <location>
        <position position="309"/>
    </location>
</feature>
<comment type="subcellular location">
    <subcellularLocation>
        <location evidence="7">Cytoplasm</location>
    </subcellularLocation>
</comment>
<dbReference type="PROSITE" id="PS00885">
    <property type="entry name" value="EPSP_SYNTHASE_2"/>
    <property type="match status" value="1"/>
</dbReference>
<dbReference type="InterPro" id="IPR001986">
    <property type="entry name" value="Enolpyruvate_Tfrase_dom"/>
</dbReference>
<name>A0A943I620_9FIRM</name>
<feature type="binding site" evidence="7">
    <location>
        <position position="95"/>
    </location>
    <ligand>
        <name>phosphoenolpyruvate</name>
        <dbReference type="ChEBI" id="CHEBI:58702"/>
    </ligand>
</feature>
<feature type="binding site" evidence="7">
    <location>
        <position position="408"/>
    </location>
    <ligand>
        <name>phosphoenolpyruvate</name>
        <dbReference type="ChEBI" id="CHEBI:58702"/>
    </ligand>
</feature>
<feature type="binding site" evidence="7">
    <location>
        <position position="123"/>
    </location>
    <ligand>
        <name>phosphoenolpyruvate</name>
        <dbReference type="ChEBI" id="CHEBI:58702"/>
    </ligand>
</feature>
<feature type="binding site" evidence="7">
    <location>
        <position position="195"/>
    </location>
    <ligand>
        <name>3-phosphoshikimate</name>
        <dbReference type="ChEBI" id="CHEBI:145989"/>
    </ligand>
</feature>
<dbReference type="GO" id="GO:0008652">
    <property type="term" value="P:amino acid biosynthetic process"/>
    <property type="evidence" value="ECO:0007669"/>
    <property type="project" value="UniProtKB-KW"/>
</dbReference>
<dbReference type="AlphaFoldDB" id="A0A943I620"/>
<dbReference type="Gene3D" id="3.65.10.10">
    <property type="entry name" value="Enolpyruvate transferase domain"/>
    <property type="match status" value="2"/>
</dbReference>
<comment type="subunit">
    <text evidence="7">Monomer.</text>
</comment>
<evidence type="ECO:0000256" key="5">
    <source>
        <dbReference type="ARBA" id="ARBA00023141"/>
    </source>
</evidence>
<dbReference type="EC" id="2.5.1.19" evidence="7"/>
<dbReference type="GO" id="GO:0009423">
    <property type="term" value="P:chorismate biosynthetic process"/>
    <property type="evidence" value="ECO:0007669"/>
    <property type="project" value="UniProtKB-UniRule"/>
</dbReference>
<feature type="binding site" evidence="7">
    <location>
        <position position="22"/>
    </location>
    <ligand>
        <name>3-phosphoshikimate</name>
        <dbReference type="ChEBI" id="CHEBI:145989"/>
    </ligand>
</feature>
<proteinExistence type="inferred from homology"/>
<dbReference type="GO" id="GO:0005737">
    <property type="term" value="C:cytoplasm"/>
    <property type="evidence" value="ECO:0007669"/>
    <property type="project" value="UniProtKB-SubCell"/>
</dbReference>
<comment type="pathway">
    <text evidence="1 7">Metabolic intermediate biosynthesis; chorismate biosynthesis; chorismate from D-erythrose 4-phosphate and phosphoenolpyruvate: step 6/7.</text>
</comment>
<feature type="binding site" evidence="7">
    <location>
        <position position="336"/>
    </location>
    <ligand>
        <name>3-phosphoshikimate</name>
        <dbReference type="ChEBI" id="CHEBI:145989"/>
    </ligand>
</feature>
<dbReference type="PANTHER" id="PTHR21090">
    <property type="entry name" value="AROM/DEHYDROQUINATE SYNTHASE"/>
    <property type="match status" value="1"/>
</dbReference>